<sequence length="97" mass="10977">MYGCLVWRSAVRYAWCKKLLRATQRPFTLIAAHWIKSNSTLAALVLDNFQPIYYEIINCIGQKALLEQEFPMTPSARALVKSTVIHKNSLKALPAAL</sequence>
<gene>
    <name evidence="1" type="ORF">DAPPUDRAFT_264089</name>
</gene>
<dbReference type="KEGG" id="dpx:DAPPUDRAFT_264089"/>
<accession>E9HQV5</accession>
<reference evidence="1 2" key="1">
    <citation type="journal article" date="2011" name="Science">
        <title>The ecoresponsive genome of Daphnia pulex.</title>
        <authorList>
            <person name="Colbourne J.K."/>
            <person name="Pfrender M.E."/>
            <person name="Gilbert D."/>
            <person name="Thomas W.K."/>
            <person name="Tucker A."/>
            <person name="Oakley T.H."/>
            <person name="Tokishita S."/>
            <person name="Aerts A."/>
            <person name="Arnold G.J."/>
            <person name="Basu M.K."/>
            <person name="Bauer D.J."/>
            <person name="Caceres C.E."/>
            <person name="Carmel L."/>
            <person name="Casola C."/>
            <person name="Choi J.H."/>
            <person name="Detter J.C."/>
            <person name="Dong Q."/>
            <person name="Dusheyko S."/>
            <person name="Eads B.D."/>
            <person name="Frohlich T."/>
            <person name="Geiler-Samerotte K.A."/>
            <person name="Gerlach D."/>
            <person name="Hatcher P."/>
            <person name="Jogdeo S."/>
            <person name="Krijgsveld J."/>
            <person name="Kriventseva E.V."/>
            <person name="Kultz D."/>
            <person name="Laforsch C."/>
            <person name="Lindquist E."/>
            <person name="Lopez J."/>
            <person name="Manak J.R."/>
            <person name="Muller J."/>
            <person name="Pangilinan J."/>
            <person name="Patwardhan R.P."/>
            <person name="Pitluck S."/>
            <person name="Pritham E.J."/>
            <person name="Rechtsteiner A."/>
            <person name="Rho M."/>
            <person name="Rogozin I.B."/>
            <person name="Sakarya O."/>
            <person name="Salamov A."/>
            <person name="Schaack S."/>
            <person name="Shapiro H."/>
            <person name="Shiga Y."/>
            <person name="Skalitzky C."/>
            <person name="Smith Z."/>
            <person name="Souvorov A."/>
            <person name="Sung W."/>
            <person name="Tang Z."/>
            <person name="Tsuchiya D."/>
            <person name="Tu H."/>
            <person name="Vos H."/>
            <person name="Wang M."/>
            <person name="Wolf Y.I."/>
            <person name="Yamagata H."/>
            <person name="Yamada T."/>
            <person name="Ye Y."/>
            <person name="Shaw J.R."/>
            <person name="Andrews J."/>
            <person name="Crease T.J."/>
            <person name="Tang H."/>
            <person name="Lucas S.M."/>
            <person name="Robertson H.M."/>
            <person name="Bork P."/>
            <person name="Koonin E.V."/>
            <person name="Zdobnov E.M."/>
            <person name="Grigoriev I.V."/>
            <person name="Lynch M."/>
            <person name="Boore J.L."/>
        </authorList>
    </citation>
    <scope>NUCLEOTIDE SEQUENCE [LARGE SCALE GENOMIC DNA]</scope>
</reference>
<dbReference type="EMBL" id="GL732726">
    <property type="protein sequence ID" value="EFX65880.1"/>
    <property type="molecule type" value="Genomic_DNA"/>
</dbReference>
<evidence type="ECO:0000313" key="1">
    <source>
        <dbReference type="EMBL" id="EFX65880.1"/>
    </source>
</evidence>
<name>E9HQV5_DAPPU</name>
<evidence type="ECO:0000313" key="2">
    <source>
        <dbReference type="Proteomes" id="UP000000305"/>
    </source>
</evidence>
<dbReference type="HOGENOM" id="CLU_2348765_0_0_1"/>
<organism evidence="1 2">
    <name type="scientific">Daphnia pulex</name>
    <name type="common">Water flea</name>
    <dbReference type="NCBI Taxonomy" id="6669"/>
    <lineage>
        <taxon>Eukaryota</taxon>
        <taxon>Metazoa</taxon>
        <taxon>Ecdysozoa</taxon>
        <taxon>Arthropoda</taxon>
        <taxon>Crustacea</taxon>
        <taxon>Branchiopoda</taxon>
        <taxon>Diplostraca</taxon>
        <taxon>Cladocera</taxon>
        <taxon>Anomopoda</taxon>
        <taxon>Daphniidae</taxon>
        <taxon>Daphnia</taxon>
    </lineage>
</organism>
<proteinExistence type="predicted"/>
<dbReference type="AlphaFoldDB" id="E9HQV5"/>
<dbReference type="Proteomes" id="UP000000305">
    <property type="component" value="Unassembled WGS sequence"/>
</dbReference>
<protein>
    <submittedName>
        <fullName evidence="1">Uncharacterized protein</fullName>
    </submittedName>
</protein>
<dbReference type="InParanoid" id="E9HQV5"/>
<keyword evidence="2" id="KW-1185">Reference proteome</keyword>